<proteinExistence type="predicted"/>
<dbReference type="EMBL" id="JASJOT010000048">
    <property type="protein sequence ID" value="MDJ1498484.1"/>
    <property type="molecule type" value="Genomic_DNA"/>
</dbReference>
<protein>
    <submittedName>
        <fullName evidence="2">DUF4132 domain-containing protein</fullName>
    </submittedName>
</protein>
<organism evidence="2 3">
    <name type="scientific">Xanthocytophaga flava</name>
    <dbReference type="NCBI Taxonomy" id="3048013"/>
    <lineage>
        <taxon>Bacteria</taxon>
        <taxon>Pseudomonadati</taxon>
        <taxon>Bacteroidota</taxon>
        <taxon>Cytophagia</taxon>
        <taxon>Cytophagales</taxon>
        <taxon>Rhodocytophagaceae</taxon>
        <taxon>Xanthocytophaga</taxon>
    </lineage>
</organism>
<evidence type="ECO:0000313" key="3">
    <source>
        <dbReference type="Proteomes" id="UP001228581"/>
    </source>
</evidence>
<comment type="caution">
    <text evidence="2">The sequence shown here is derived from an EMBL/GenBank/DDBJ whole genome shotgun (WGS) entry which is preliminary data.</text>
</comment>
<dbReference type="InterPro" id="IPR011989">
    <property type="entry name" value="ARM-like"/>
</dbReference>
<gene>
    <name evidence="2" type="ORF">QNI19_36450</name>
</gene>
<feature type="domain" description="DUF4132" evidence="1">
    <location>
        <begin position="733"/>
        <end position="886"/>
    </location>
</feature>
<sequence>MAFTKEQLEADLNWAVTQWIPGYTKVHQEIQQIIDYLLGKSTVVAGFSEWSLYYERFTVDLLSQPLVWDEGDKKVLELITKPAVFKVMAREFFDVLEERIKRHPNEDLYCEAIEHLKAYKLDEEQLLDLVIGKSNNGAFGSQSSGYGNIGYEFFDSAESSKAIGKYLVSVYPKFEKKINRYLTGYRSNSFLIYILRHSTIDPRPFWYNEEEGKLYLQVNNVVNTLTVFLDRYEGEAYEAFQHGEVYDYSGSGTYNATKYLIIKKMAELFPEKYYQEQLSFAFDFLEKANAASVQKDYRGRWNGNAVVIIPNAEIENEYTRNSRKRFLVDLISEDLFVYDKVKATEAIIQYFTNAESHQIPVEVYTTTDKYLAEKSVDLLAIVLGKYKGEAGDNILDSLLSILEKYDFAAHYDKIWAITKDKYKGIRFKAIQTLQKLLGEKAISQAEVLLKTSKNADQRQFMALLLAMIGTEKALQILNDALEGEKNDDARDVMLQTLGEQRYTNVTEDSIAEMVSSAKKRGKLDKPVESWLNEAELPKLKYKSGKELDAETVRFVLYRMSRAKEIRPDIEAKPVWLLIDKQSSTNFANAILQLYLSKGGDAKQKYCLTLAGMLGDNTLVDTLRKQITEWDLNKRGKMAEYAVGALALIGTNKALRAVELFSRKAKNGNVMSMASQSLAVAAEELGMDINQLADSIVPDLGFEGTFKHFTIDGEEYRAFVGNDFKITFFDSDNKKLKAIPKKASKELQNEFKELSKELREVVRLQSGRMERYLITQRKWKSEEWSKFFLSNPIMFVYAMRLIWGAFDSQNQLLYTFQCMDDGTLMNQNDEEIELSEETFIGMIHPLSLSDEEIDFWKNRQYESNIEPIFPQLHRPIVKLNATDVNLTHSEILQQVPFKAQIRHGWGRGSVGDGGMIEDFRKYFLDGAVCAVLDVYNMDVFGYMENSTFGDVYFIEGNSYRKKMAFGEVPPVVYSEVMSELQQLVPKKTEVEVA</sequence>
<dbReference type="SUPFAM" id="SSF48371">
    <property type="entry name" value="ARM repeat"/>
    <property type="match status" value="1"/>
</dbReference>
<dbReference type="Pfam" id="PF13569">
    <property type="entry name" value="DUF4132"/>
    <property type="match status" value="1"/>
</dbReference>
<dbReference type="RefSeq" id="WP_314004927.1">
    <property type="nucleotide sequence ID" value="NZ_JASJOR010000003.1"/>
</dbReference>
<accession>A0ABT7CXJ0</accession>
<dbReference type="Gene3D" id="1.25.10.10">
    <property type="entry name" value="Leucine-rich Repeat Variant"/>
    <property type="match status" value="1"/>
</dbReference>
<dbReference type="Proteomes" id="UP001228581">
    <property type="component" value="Unassembled WGS sequence"/>
</dbReference>
<keyword evidence="3" id="KW-1185">Reference proteome</keyword>
<reference evidence="2 3" key="1">
    <citation type="submission" date="2023-05" db="EMBL/GenBank/DDBJ databases">
        <authorList>
            <person name="Zhang X."/>
        </authorList>
    </citation>
    <scope>NUCLEOTIDE SEQUENCE [LARGE SCALE GENOMIC DNA]</scope>
    <source>
        <strain evidence="2 3">DM2B3-1</strain>
    </source>
</reference>
<evidence type="ECO:0000259" key="1">
    <source>
        <dbReference type="Pfam" id="PF13569"/>
    </source>
</evidence>
<name>A0ABT7CXJ0_9BACT</name>
<evidence type="ECO:0000313" key="2">
    <source>
        <dbReference type="EMBL" id="MDJ1498484.1"/>
    </source>
</evidence>
<dbReference type="InterPro" id="IPR016024">
    <property type="entry name" value="ARM-type_fold"/>
</dbReference>
<dbReference type="InterPro" id="IPR025406">
    <property type="entry name" value="DUF4132"/>
</dbReference>